<feature type="signal peptide" evidence="1">
    <location>
        <begin position="1"/>
        <end position="27"/>
    </location>
</feature>
<dbReference type="RefSeq" id="WP_101516987.1">
    <property type="nucleotide sequence ID" value="NZ_PKUS01000001.1"/>
</dbReference>
<name>A0A2N5X884_9GAMM</name>
<reference evidence="3 4" key="1">
    <citation type="submission" date="2018-01" db="EMBL/GenBank/DDBJ databases">
        <title>The draft genome sequence of Halioglobus lutimaris HF004.</title>
        <authorList>
            <person name="Du Z.-J."/>
            <person name="Shi M.-J."/>
        </authorList>
    </citation>
    <scope>NUCLEOTIDE SEQUENCE [LARGE SCALE GENOMIC DNA]</scope>
    <source>
        <strain evidence="3 4">HF004</strain>
    </source>
</reference>
<accession>A0A2N5X884</accession>
<keyword evidence="4" id="KW-1185">Reference proteome</keyword>
<dbReference type="Pfam" id="PF13460">
    <property type="entry name" value="NAD_binding_10"/>
    <property type="match status" value="1"/>
</dbReference>
<proteinExistence type="predicted"/>
<evidence type="ECO:0000256" key="1">
    <source>
        <dbReference type="SAM" id="SignalP"/>
    </source>
</evidence>
<dbReference type="GO" id="GO:0016646">
    <property type="term" value="F:oxidoreductase activity, acting on the CH-NH group of donors, NAD or NADP as acceptor"/>
    <property type="evidence" value="ECO:0007669"/>
    <property type="project" value="TreeGrafter"/>
</dbReference>
<organism evidence="3 4">
    <name type="scientific">Pseudohalioglobus lutimaris</name>
    <dbReference type="NCBI Taxonomy" id="1737061"/>
    <lineage>
        <taxon>Bacteria</taxon>
        <taxon>Pseudomonadati</taxon>
        <taxon>Pseudomonadota</taxon>
        <taxon>Gammaproteobacteria</taxon>
        <taxon>Cellvibrionales</taxon>
        <taxon>Halieaceae</taxon>
        <taxon>Pseudohalioglobus</taxon>
    </lineage>
</organism>
<dbReference type="Proteomes" id="UP000235005">
    <property type="component" value="Unassembled WGS sequence"/>
</dbReference>
<dbReference type="PANTHER" id="PTHR43355:SF2">
    <property type="entry name" value="FLAVIN REDUCTASE (NADPH)"/>
    <property type="match status" value="1"/>
</dbReference>
<dbReference type="OrthoDB" id="9803892at2"/>
<evidence type="ECO:0000259" key="2">
    <source>
        <dbReference type="Pfam" id="PF13460"/>
    </source>
</evidence>
<feature type="chain" id="PRO_5014795087" description="NAD(P)-binding domain-containing protein" evidence="1">
    <location>
        <begin position="28"/>
        <end position="257"/>
    </location>
</feature>
<dbReference type="PROSITE" id="PS51257">
    <property type="entry name" value="PROKAR_LIPOPROTEIN"/>
    <property type="match status" value="1"/>
</dbReference>
<dbReference type="InterPro" id="IPR051606">
    <property type="entry name" value="Polyketide_Oxido-like"/>
</dbReference>
<dbReference type="SUPFAM" id="SSF51735">
    <property type="entry name" value="NAD(P)-binding Rossmann-fold domains"/>
    <property type="match status" value="1"/>
</dbReference>
<keyword evidence="1" id="KW-0732">Signal</keyword>
<comment type="caution">
    <text evidence="3">The sequence shown here is derived from an EMBL/GenBank/DDBJ whole genome shotgun (WGS) entry which is preliminary data.</text>
</comment>
<evidence type="ECO:0000313" key="4">
    <source>
        <dbReference type="Proteomes" id="UP000235005"/>
    </source>
</evidence>
<dbReference type="InterPro" id="IPR036291">
    <property type="entry name" value="NAD(P)-bd_dom_sf"/>
</dbReference>
<dbReference type="Gene3D" id="3.40.50.720">
    <property type="entry name" value="NAD(P)-binding Rossmann-like Domain"/>
    <property type="match status" value="1"/>
</dbReference>
<evidence type="ECO:0000313" key="3">
    <source>
        <dbReference type="EMBL" id="PLW70692.1"/>
    </source>
</evidence>
<dbReference type="AlphaFoldDB" id="A0A2N5X884"/>
<sequence>MLHFKDILRLAGLAIGICLLAACAANAPLPSPQASGAAPVSPDERRTLALLGATGMVGGYLLEEALARGHEVRALARTPAKLAAFSERITIVQGDAREQAVISELLRGSDVVINALGPVKADGDAARFINSAVTERVLREMTEAGISQYLVVSGAAVVMPGDDRNLLGWWIRTLARLGLRETLQDKQAEYALLAQSKVDWTLVRCPLIDPQPFRAAPRAAMETPPAFRLRAGELAKFMIDQIGSDTFSAKGPFLGSR</sequence>
<feature type="domain" description="NAD(P)-binding" evidence="2">
    <location>
        <begin position="52"/>
        <end position="240"/>
    </location>
</feature>
<dbReference type="PANTHER" id="PTHR43355">
    <property type="entry name" value="FLAVIN REDUCTASE (NADPH)"/>
    <property type="match status" value="1"/>
</dbReference>
<dbReference type="InterPro" id="IPR016040">
    <property type="entry name" value="NAD(P)-bd_dom"/>
</dbReference>
<protein>
    <recommendedName>
        <fullName evidence="2">NAD(P)-binding domain-containing protein</fullName>
    </recommendedName>
</protein>
<dbReference type="EMBL" id="PKUS01000001">
    <property type="protein sequence ID" value="PLW70692.1"/>
    <property type="molecule type" value="Genomic_DNA"/>
</dbReference>
<gene>
    <name evidence="3" type="ORF">C0039_00735</name>
</gene>